<dbReference type="Pfam" id="PF13481">
    <property type="entry name" value="AAA_25"/>
    <property type="match status" value="1"/>
</dbReference>
<organism evidence="1">
    <name type="scientific">marine sediment metagenome</name>
    <dbReference type="NCBI Taxonomy" id="412755"/>
    <lineage>
        <taxon>unclassified sequences</taxon>
        <taxon>metagenomes</taxon>
        <taxon>ecological metagenomes</taxon>
    </lineage>
</organism>
<dbReference type="InterPro" id="IPR027417">
    <property type="entry name" value="P-loop_NTPase"/>
</dbReference>
<name>X0TZU7_9ZZZZ</name>
<evidence type="ECO:0000313" key="1">
    <source>
        <dbReference type="EMBL" id="GAF99083.1"/>
    </source>
</evidence>
<dbReference type="AlphaFoldDB" id="X0TZU7"/>
<evidence type="ECO:0008006" key="2">
    <source>
        <dbReference type="Google" id="ProtNLM"/>
    </source>
</evidence>
<feature type="non-terminal residue" evidence="1">
    <location>
        <position position="262"/>
    </location>
</feature>
<dbReference type="EMBL" id="BARS01011043">
    <property type="protein sequence ID" value="GAF99083.1"/>
    <property type="molecule type" value="Genomic_DNA"/>
</dbReference>
<sequence>MSKEYDTNDIAAEFGLEWLRAALEAEDIGEEDAPTSAVPNLLEVSKRCRSRNEPVVSGLLRRGEVMNIVAPPKIGKTWLTYHLVCAQVSGQPWLGVPNWTTKVGNVHLIDNELHESEIAHRLRLVVETQKPDGFADNVMEERIKITSLRGKDMDLEKILEEIAPLSREMEPALVIIDSLYKAMPKGLSENDNADVTRVYNLLNQYAAVVETAGIIIVHHTSKGGQAEKEITDIGSGAGAQSRAADTHLVLRRHEDDEGRIQA</sequence>
<reference evidence="1" key="1">
    <citation type="journal article" date="2014" name="Front. Microbiol.">
        <title>High frequency of phylogenetically diverse reductive dehalogenase-homologous genes in deep subseafloor sedimentary metagenomes.</title>
        <authorList>
            <person name="Kawai M."/>
            <person name="Futagami T."/>
            <person name="Toyoda A."/>
            <person name="Takaki Y."/>
            <person name="Nishi S."/>
            <person name="Hori S."/>
            <person name="Arai W."/>
            <person name="Tsubouchi T."/>
            <person name="Morono Y."/>
            <person name="Uchiyama I."/>
            <person name="Ito T."/>
            <person name="Fujiyama A."/>
            <person name="Inagaki F."/>
            <person name="Takami H."/>
        </authorList>
    </citation>
    <scope>NUCLEOTIDE SEQUENCE</scope>
    <source>
        <strain evidence="1">Expedition CK06-06</strain>
    </source>
</reference>
<dbReference type="SUPFAM" id="SSF52540">
    <property type="entry name" value="P-loop containing nucleoside triphosphate hydrolases"/>
    <property type="match status" value="1"/>
</dbReference>
<protein>
    <recommendedName>
        <fullName evidence="2">AAA+ ATPase domain-containing protein</fullName>
    </recommendedName>
</protein>
<gene>
    <name evidence="1" type="ORF">S01H1_20239</name>
</gene>
<dbReference type="Gene3D" id="3.40.50.300">
    <property type="entry name" value="P-loop containing nucleotide triphosphate hydrolases"/>
    <property type="match status" value="1"/>
</dbReference>
<accession>X0TZU7</accession>
<proteinExistence type="predicted"/>
<comment type="caution">
    <text evidence="1">The sequence shown here is derived from an EMBL/GenBank/DDBJ whole genome shotgun (WGS) entry which is preliminary data.</text>
</comment>